<dbReference type="SUPFAM" id="SSF53098">
    <property type="entry name" value="Ribonuclease H-like"/>
    <property type="match status" value="1"/>
</dbReference>
<dbReference type="EMBL" id="CAMXCT030002489">
    <property type="protein sequence ID" value="CAL4785799.1"/>
    <property type="molecule type" value="Genomic_DNA"/>
</dbReference>
<dbReference type="Gene3D" id="3.60.10.10">
    <property type="entry name" value="Endonuclease/exonuclease/phosphatase"/>
    <property type="match status" value="1"/>
</dbReference>
<comment type="caution">
    <text evidence="1">The sequence shown here is derived from an EMBL/GenBank/DDBJ whole genome shotgun (WGS) entry which is preliminary data.</text>
</comment>
<dbReference type="Gene3D" id="3.30.420.10">
    <property type="entry name" value="Ribonuclease H-like superfamily/Ribonuclease H"/>
    <property type="match status" value="1"/>
</dbReference>
<protein>
    <submittedName>
        <fullName evidence="2">RNase H type-1 domain-containing protein</fullName>
    </submittedName>
</protein>
<dbReference type="GO" id="GO:0003676">
    <property type="term" value="F:nucleic acid binding"/>
    <property type="evidence" value="ECO:0007669"/>
    <property type="project" value="InterPro"/>
</dbReference>
<dbReference type="EMBL" id="CAMXCT010002489">
    <property type="protein sequence ID" value="CAI3998487.1"/>
    <property type="molecule type" value="Genomic_DNA"/>
</dbReference>
<organism evidence="1">
    <name type="scientific">Cladocopium goreaui</name>
    <dbReference type="NCBI Taxonomy" id="2562237"/>
    <lineage>
        <taxon>Eukaryota</taxon>
        <taxon>Sar</taxon>
        <taxon>Alveolata</taxon>
        <taxon>Dinophyceae</taxon>
        <taxon>Suessiales</taxon>
        <taxon>Symbiodiniaceae</taxon>
        <taxon>Cladocopium</taxon>
    </lineage>
</organism>
<sequence length="1823" mass="205745">MHWGIDCKAFRFGSGHEALCFPAQWTAPVNQFHYMFCHEDIKDSEGIFLHTSNLSLDDLGLMQILYQFGYCRAAILDKEEILPQVFRVLFLDVVQQPTTEPGRIKKPLPWPAPSHHGRLNRPFFDPGRHLEGDKDFLIRLGITMIDIDAFFKSGDDILCRDPTGLELPETTKQVMLISDTTDLALFDRLIIYTDGSSIPLHRHRPAAWNEENGNGDTWAYVVLGERFVDQQQVVEVIGWLTHPVRYDPHCPSFLGSTYVGSLGAEREAMTWAALWRLAQNVDTPTLFRTDSWTTAMQAQGQIGTADVEASFTSLRSCFQALEVALPNRLQVEHTPGHCGDPYNDFADWLAREERSRSFYGKRQAISLDLWRPFLPYMWMLFSQTDGLPSWSSQGFHVPPPQLPSPLATPVCEETTLISDLAAKIDISLASANIGSMYNGEWGHAGKLDYLRTQFKLLCLNFLGLQEARTPELFSRTDRILRFASGAHHGHHSIELWVNLEQAYAVTDDGPIFFAPHHFVVVHKDHRCLLVHVVTEWVDFWILVAHAPQSGVPLSERQMWWDHLMQITAACPQTARLFALLDANAGPGSADHVSVFRTIGGHTSSTPLLRTFLQEGNLCLPCTSSCHEGTHTTWITPDGLSEHMIDYIAIPQNCLSNCSISRVLDEFDLGNSHHDHSAIALQLQWQELRQSHSAKKDSSKPHIDFSIVQNSHVEQALGDYVVPAWTENIEDQVSQFNGHLLARLQNLCPHAKHRPKKPCIDEATWNLRTQKLIARRGLRQLARHHRLELLRACFQSWTSQPGYDKDRFWHYGRWLQCANVKLLARHHTSAAQLKAKLRARKTAYLKQAFENLPTDAPASSILHELKKIVGSTNLKAIKQQTLPLIKDSTGQPCISPSHALDTWIQFFQNMEGGRRVDKQEQHQLWVQNLKKFQATSLDLKITDVPSLVELEAAFRHVKPQKATGPDLIDAKICASSPTIVARKTYSQLLKLYTHGQESLLHKGGRLQPIWKQKGPRDACSAYRSVLISSHVGKSLHRCLLLHSADVFEHYLQLQQTGGMRGISVTLGVHQARAYLRTRLSQHQCVGLLFLDLTEAFYRIVRQLALGGLPDDEAIAAVGNRLQLGPDLLHALHQHLDDRPAVVQAGLSPQLQKVLQALHTDTHFYVGVQQDACRTTLGTRPGDCFADIVFSFLWARLLHRLEQIMQESNILDGFPDEEGLRIPDAEAAVCGTKSFLGPTWMDDTCIAFAKDSPSSLERAAGQVRRRLSIAHAAFNRHRRLLFQNRCLDLTRRRELFRTLILSKLLYGAESWTLRDGKDKHYLHSAMMRLYNRLLPVQSKPRSDATIMAETGLPDPAVLLRICRLRHLGQLYRTGRSTSWGLFNDDQAWQDLIWSDLFWMWQQLKNSSKLPDPKQGFQQWEYLMKHHPGFWKRLIRRAGDHDGGQKRNEHVVAGFHGEFLETLHSHGRLWHDAPRPEAASVEQVTTCRQTLQANRLRWQPAPGAGSQINASMEATHDGLLPPLKVHGPLPELPPGRADEDFDQDLLEQIFLDILDAMTIEECEMMIRNATHARAISWYTFQATLTRFLDIFMEEDAAVLHVPGDSLRGLLQKLMDSNAWPFLAADGRDKNSPWHQEIEIQEQHCLREIEEQRNRVTIGNVLMGFQLVAMAALACTGGIAVVEHPAESPNPEEASIWRTPIMQLLLALPECESFTLAQGLWGAQSSKPTTLGVLNAPQLKLELHKGRITTEVPKGSSIGKDTSGNWATARLKEYPPGLCLALARGFLKAIGDLPEDPAQQVSLRNREIFGPLVCTSYGHAYGPDFAG</sequence>
<gene>
    <name evidence="1" type="ORF">C1SCF055_LOCUS24782</name>
</gene>
<proteinExistence type="predicted"/>
<dbReference type="InterPro" id="IPR036397">
    <property type="entry name" value="RNaseH_sf"/>
</dbReference>
<evidence type="ECO:0000313" key="2">
    <source>
        <dbReference type="EMBL" id="CAL4785799.1"/>
    </source>
</evidence>
<keyword evidence="3" id="KW-1185">Reference proteome</keyword>
<name>A0A9P1CWS8_9DINO</name>
<dbReference type="PANTHER" id="PTHR47027">
    <property type="entry name" value="REVERSE TRANSCRIPTASE DOMAIN-CONTAINING PROTEIN"/>
    <property type="match status" value="1"/>
</dbReference>
<dbReference type="Proteomes" id="UP001152797">
    <property type="component" value="Unassembled WGS sequence"/>
</dbReference>
<evidence type="ECO:0000313" key="3">
    <source>
        <dbReference type="Proteomes" id="UP001152797"/>
    </source>
</evidence>
<dbReference type="InterPro" id="IPR036691">
    <property type="entry name" value="Endo/exonu/phosph_ase_sf"/>
</dbReference>
<reference evidence="2 3" key="2">
    <citation type="submission" date="2024-05" db="EMBL/GenBank/DDBJ databases">
        <authorList>
            <person name="Chen Y."/>
            <person name="Shah S."/>
            <person name="Dougan E. K."/>
            <person name="Thang M."/>
            <person name="Chan C."/>
        </authorList>
    </citation>
    <scope>NUCLEOTIDE SEQUENCE [LARGE SCALE GENOMIC DNA]</scope>
</reference>
<reference evidence="1" key="1">
    <citation type="submission" date="2022-10" db="EMBL/GenBank/DDBJ databases">
        <authorList>
            <person name="Chen Y."/>
            <person name="Dougan E. K."/>
            <person name="Chan C."/>
            <person name="Rhodes N."/>
            <person name="Thang M."/>
        </authorList>
    </citation>
    <scope>NUCLEOTIDE SEQUENCE</scope>
</reference>
<evidence type="ECO:0000313" key="1">
    <source>
        <dbReference type="EMBL" id="CAI3998487.1"/>
    </source>
</evidence>
<dbReference type="EMBL" id="CAMXCT020002489">
    <property type="protein sequence ID" value="CAL1151862.1"/>
    <property type="molecule type" value="Genomic_DNA"/>
</dbReference>
<dbReference type="SUPFAM" id="SSF56219">
    <property type="entry name" value="DNase I-like"/>
    <property type="match status" value="1"/>
</dbReference>
<dbReference type="InterPro" id="IPR012337">
    <property type="entry name" value="RNaseH-like_sf"/>
</dbReference>
<dbReference type="PANTHER" id="PTHR47027:SF20">
    <property type="entry name" value="REVERSE TRANSCRIPTASE-LIKE PROTEIN WITH RNA-DIRECTED DNA POLYMERASE DOMAIN"/>
    <property type="match status" value="1"/>
</dbReference>
<accession>A0A9P1CWS8</accession>